<accession>A0AAF1AII9</accession>
<dbReference type="AlphaFoldDB" id="A0AAF1AII9"/>
<dbReference type="Proteomes" id="UP000077755">
    <property type="component" value="Chromosome 1"/>
</dbReference>
<organism evidence="1 2">
    <name type="scientific">Daucus carota subsp. sativus</name>
    <name type="common">Carrot</name>
    <dbReference type="NCBI Taxonomy" id="79200"/>
    <lineage>
        <taxon>Eukaryota</taxon>
        <taxon>Viridiplantae</taxon>
        <taxon>Streptophyta</taxon>
        <taxon>Embryophyta</taxon>
        <taxon>Tracheophyta</taxon>
        <taxon>Spermatophyta</taxon>
        <taxon>Magnoliopsida</taxon>
        <taxon>eudicotyledons</taxon>
        <taxon>Gunneridae</taxon>
        <taxon>Pentapetalae</taxon>
        <taxon>asterids</taxon>
        <taxon>campanulids</taxon>
        <taxon>Apiales</taxon>
        <taxon>Apiaceae</taxon>
        <taxon>Apioideae</taxon>
        <taxon>Scandiceae</taxon>
        <taxon>Daucinae</taxon>
        <taxon>Daucus</taxon>
        <taxon>Daucus sect. Daucus</taxon>
    </lineage>
</organism>
<dbReference type="PANTHER" id="PTHR47590">
    <property type="entry name" value="F-BOX/KELCH-REPEAT PROTEIN SKIP25"/>
    <property type="match status" value="1"/>
</dbReference>
<reference evidence="1" key="2">
    <citation type="submission" date="2022-03" db="EMBL/GenBank/DDBJ databases">
        <title>Draft title - Genomic analysis of global carrot germplasm unveils the trajectory of domestication and the origin of high carotenoid orange carrot.</title>
        <authorList>
            <person name="Iorizzo M."/>
            <person name="Ellison S."/>
            <person name="Senalik D."/>
            <person name="Macko-Podgorni A."/>
            <person name="Grzebelus D."/>
            <person name="Bostan H."/>
            <person name="Rolling W."/>
            <person name="Curaba J."/>
            <person name="Simon P."/>
        </authorList>
    </citation>
    <scope>NUCLEOTIDE SEQUENCE</scope>
    <source>
        <tissue evidence="1">Leaf</tissue>
    </source>
</reference>
<dbReference type="EMBL" id="CP093343">
    <property type="protein sequence ID" value="WOG81345.1"/>
    <property type="molecule type" value="Genomic_DNA"/>
</dbReference>
<dbReference type="PANTHER" id="PTHR47590:SF1">
    <property type="entry name" value="F-BOX_KELCH-REPEAT PROTEIN SKIP25"/>
    <property type="match status" value="1"/>
</dbReference>
<dbReference type="SUPFAM" id="SSF117281">
    <property type="entry name" value="Kelch motif"/>
    <property type="match status" value="1"/>
</dbReference>
<evidence type="ECO:0000313" key="2">
    <source>
        <dbReference type="Proteomes" id="UP000077755"/>
    </source>
</evidence>
<sequence length="390" mass="43616">MANTVTPAGKKMKLHHRRHRKPPLLPGLPDHIAETCLARVRPEVLYSVCKLWRNLIYSPNFSPFLSIYVLFVSNRDADRSDSLVLKSFDPVSEKWRSVPALPEDPPLRLLVRHPFFISRNLPVQSVSVSGRLVVVAATTENFAPALLSPVVFNPLTRSWSSAPPLSAARRWCVTGACGNSVYVASGVGSQYNTEVARSVEKLSHFEHFDSICDNFEKNWKWRKLGLLKDGKFSREAIEAVCYRGKLCMVNVKGDYRKEGLVYDVENDTWQEMPEGMLAGWRGPAASMKEECLFVVDESKGALMKYNSDDDHWEEVIEFEKLQGAEHMAAEGGRVCVVCNGGIDIVVVDVVVHPPRVFVVETPEGLQAMSIHVLPRMSLDHSNSLQGLDSV</sequence>
<dbReference type="InterPro" id="IPR015915">
    <property type="entry name" value="Kelch-typ_b-propeller"/>
</dbReference>
<dbReference type="Gene3D" id="2.120.10.80">
    <property type="entry name" value="Kelch-type beta propeller"/>
    <property type="match status" value="1"/>
</dbReference>
<dbReference type="KEGG" id="dcr:108214154"/>
<keyword evidence="2" id="KW-1185">Reference proteome</keyword>
<name>A0AAF1AII9_DAUCS</name>
<protein>
    <recommendedName>
        <fullName evidence="3">F-box domain-containing protein</fullName>
    </recommendedName>
</protein>
<proteinExistence type="predicted"/>
<evidence type="ECO:0000313" key="1">
    <source>
        <dbReference type="EMBL" id="WOG81345.1"/>
    </source>
</evidence>
<reference evidence="1" key="1">
    <citation type="journal article" date="2016" name="Nat. Genet.">
        <title>A high-quality carrot genome assembly provides new insights into carotenoid accumulation and asterid genome evolution.</title>
        <authorList>
            <person name="Iorizzo M."/>
            <person name="Ellison S."/>
            <person name="Senalik D."/>
            <person name="Zeng P."/>
            <person name="Satapoomin P."/>
            <person name="Huang J."/>
            <person name="Bowman M."/>
            <person name="Iovene M."/>
            <person name="Sanseverino W."/>
            <person name="Cavagnaro P."/>
            <person name="Yildiz M."/>
            <person name="Macko-Podgorni A."/>
            <person name="Moranska E."/>
            <person name="Grzebelus E."/>
            <person name="Grzebelus D."/>
            <person name="Ashrafi H."/>
            <person name="Zheng Z."/>
            <person name="Cheng S."/>
            <person name="Spooner D."/>
            <person name="Van Deynze A."/>
            <person name="Simon P."/>
        </authorList>
    </citation>
    <scope>NUCLEOTIDE SEQUENCE</scope>
    <source>
        <tissue evidence="1">Leaf</tissue>
    </source>
</reference>
<evidence type="ECO:0008006" key="3">
    <source>
        <dbReference type="Google" id="ProtNLM"/>
    </source>
</evidence>
<gene>
    <name evidence="1" type="ORF">DCAR_0100491</name>
</gene>